<dbReference type="AlphaFoldDB" id="A0A8B3S3D8"/>
<organism evidence="1 2">
    <name type="scientific">Candidatus Argoarchaeum ethanivorans</name>
    <dbReference type="NCBI Taxonomy" id="2608793"/>
    <lineage>
        <taxon>Archaea</taxon>
        <taxon>Methanobacteriati</taxon>
        <taxon>Methanobacteriota</taxon>
        <taxon>Stenosarchaea group</taxon>
        <taxon>Methanomicrobia</taxon>
        <taxon>Methanosarcinales</taxon>
        <taxon>Methanosarcinales incertae sedis</taxon>
        <taxon>GOM Arc I cluster</taxon>
        <taxon>Candidatus Argoarchaeum</taxon>
    </lineage>
</organism>
<reference evidence="2" key="1">
    <citation type="submission" date="2019-01" db="EMBL/GenBank/DDBJ databases">
        <title>Anaerobic oxidation of ethane by archaea from a marine hydrocarbon seep.</title>
        <authorList>
            <person name="Musat F."/>
        </authorList>
    </citation>
    <scope>NUCLEOTIDE SEQUENCE [LARGE SCALE GENOMIC DNA]</scope>
</reference>
<evidence type="ECO:0000313" key="2">
    <source>
        <dbReference type="Proteomes" id="UP000291831"/>
    </source>
</evidence>
<name>A0A8B3S3D8_9EURY</name>
<sequence>MKRNQEKERNDRLSFKTLDTQFKQEAIEGLNCSPLEANALIDIVKEVCFPFLNEKSIENIRPGQIVVQAIDMNEPAGKPIKECKFKSVILTIDNGQSDLDVRLNNGIPALRRERIKRATRDAFEQRTLLTVEDLAYKILSTGYRTMTHDLKCST</sequence>
<dbReference type="Proteomes" id="UP000291831">
    <property type="component" value="Unassembled WGS sequence"/>
</dbReference>
<comment type="caution">
    <text evidence="1">The sequence shown here is derived from an EMBL/GenBank/DDBJ whole genome shotgun (WGS) entry which is preliminary data.</text>
</comment>
<dbReference type="Pfam" id="PF07900">
    <property type="entry name" value="DUF1670"/>
    <property type="match status" value="1"/>
</dbReference>
<evidence type="ECO:0000313" key="1">
    <source>
        <dbReference type="EMBL" id="RZB31697.1"/>
    </source>
</evidence>
<gene>
    <name evidence="1" type="ORF">AEth_00628</name>
</gene>
<proteinExistence type="predicted"/>
<accession>A0A8B3S3D8</accession>
<dbReference type="InterPro" id="IPR012872">
    <property type="entry name" value="DUF1670"/>
</dbReference>
<protein>
    <submittedName>
        <fullName evidence="1">Uncharacterized protein</fullName>
    </submittedName>
</protein>
<dbReference type="EMBL" id="RPGO01000011">
    <property type="protein sequence ID" value="RZB31697.1"/>
    <property type="molecule type" value="Genomic_DNA"/>
</dbReference>